<feature type="region of interest" description="Disordered" evidence="1">
    <location>
        <begin position="1"/>
        <end position="101"/>
    </location>
</feature>
<evidence type="ECO:0008006" key="4">
    <source>
        <dbReference type="Google" id="ProtNLM"/>
    </source>
</evidence>
<keyword evidence="3" id="KW-1185">Reference proteome</keyword>
<protein>
    <recommendedName>
        <fullName evidence="4">Histidine kinase</fullName>
    </recommendedName>
</protein>
<evidence type="ECO:0000313" key="2">
    <source>
        <dbReference type="EMBL" id="NKX52871.1"/>
    </source>
</evidence>
<name>A0ABX1JX05_9MICC</name>
<sequence>PADEPTALPDADRFEQQLPASPDEADEVPGAETAAPEGSPVLLGGSEGDRLGQRLPGSSPGGRVLPPSGQAMPEGSEADRIEQALGVPGVDEDDYPHGAAD</sequence>
<evidence type="ECO:0000313" key="3">
    <source>
        <dbReference type="Proteomes" id="UP000523795"/>
    </source>
</evidence>
<organism evidence="2 3">
    <name type="scientific">Arthrobacter deserti</name>
    <dbReference type="NCBI Taxonomy" id="1742687"/>
    <lineage>
        <taxon>Bacteria</taxon>
        <taxon>Bacillati</taxon>
        <taxon>Actinomycetota</taxon>
        <taxon>Actinomycetes</taxon>
        <taxon>Micrococcales</taxon>
        <taxon>Micrococcaceae</taxon>
        <taxon>Arthrobacter</taxon>
    </lineage>
</organism>
<gene>
    <name evidence="2" type="ORF">HER39_20300</name>
</gene>
<reference evidence="2 3" key="1">
    <citation type="submission" date="2020-04" db="EMBL/GenBank/DDBJ databases">
        <authorList>
            <person name="Liu S."/>
        </authorList>
    </citation>
    <scope>NUCLEOTIDE SEQUENCE [LARGE SCALE GENOMIC DNA]</scope>
    <source>
        <strain evidence="2 3">CGMCC 1.15091</strain>
    </source>
</reference>
<dbReference type="EMBL" id="JAAZSR010000815">
    <property type="protein sequence ID" value="NKX52871.1"/>
    <property type="molecule type" value="Genomic_DNA"/>
</dbReference>
<feature type="non-terminal residue" evidence="2">
    <location>
        <position position="1"/>
    </location>
</feature>
<evidence type="ECO:0000256" key="1">
    <source>
        <dbReference type="SAM" id="MobiDB-lite"/>
    </source>
</evidence>
<proteinExistence type="predicted"/>
<accession>A0ABX1JX05</accession>
<dbReference type="Proteomes" id="UP000523795">
    <property type="component" value="Unassembled WGS sequence"/>
</dbReference>
<comment type="caution">
    <text evidence="2">The sequence shown here is derived from an EMBL/GenBank/DDBJ whole genome shotgun (WGS) entry which is preliminary data.</text>
</comment>